<feature type="region of interest" description="Disordered" evidence="1">
    <location>
        <begin position="61"/>
        <end position="84"/>
    </location>
</feature>
<reference evidence="2" key="1">
    <citation type="submission" date="2023-06" db="EMBL/GenBank/DDBJ databases">
        <title>Genome-scale phylogeny and comparative genomics of the fungal order Sordariales.</title>
        <authorList>
            <consortium name="Lawrence Berkeley National Laboratory"/>
            <person name="Hensen N."/>
            <person name="Bonometti L."/>
            <person name="Westerberg I."/>
            <person name="Brannstrom I.O."/>
            <person name="Guillou S."/>
            <person name="Cros-Aarteil S."/>
            <person name="Calhoun S."/>
            <person name="Haridas S."/>
            <person name="Kuo A."/>
            <person name="Mondo S."/>
            <person name="Pangilinan J."/>
            <person name="Riley R."/>
            <person name="LaButti K."/>
            <person name="Andreopoulos B."/>
            <person name="Lipzen A."/>
            <person name="Chen C."/>
            <person name="Yanf M."/>
            <person name="Daum C."/>
            <person name="Ng V."/>
            <person name="Clum A."/>
            <person name="Steindorff A."/>
            <person name="Ohm R."/>
            <person name="Martin F."/>
            <person name="Silar P."/>
            <person name="Natvig D."/>
            <person name="Lalanne C."/>
            <person name="Gautier V."/>
            <person name="Ament-velasquez S.L."/>
            <person name="Kruys A."/>
            <person name="Hutchinson M.I."/>
            <person name="Powell A.J."/>
            <person name="Barry K."/>
            <person name="Miller A.N."/>
            <person name="Grigoriev I.V."/>
            <person name="Debuchy R."/>
            <person name="Gladieux P."/>
            <person name="Thoren M.H."/>
            <person name="Johannesson H."/>
        </authorList>
    </citation>
    <scope>NUCLEOTIDE SEQUENCE</scope>
    <source>
        <strain evidence="2">SMH2392-1A</strain>
    </source>
</reference>
<dbReference type="EMBL" id="JAUIRO010000002">
    <property type="protein sequence ID" value="KAK0728027.1"/>
    <property type="molecule type" value="Genomic_DNA"/>
</dbReference>
<dbReference type="GeneID" id="85316750"/>
<comment type="caution">
    <text evidence="2">The sequence shown here is derived from an EMBL/GenBank/DDBJ whole genome shotgun (WGS) entry which is preliminary data.</text>
</comment>
<gene>
    <name evidence="2" type="ORF">B0T26DRAFT_155292</name>
</gene>
<evidence type="ECO:0000313" key="2">
    <source>
        <dbReference type="EMBL" id="KAK0728027.1"/>
    </source>
</evidence>
<keyword evidence="3" id="KW-1185">Reference proteome</keyword>
<dbReference type="Proteomes" id="UP001172101">
    <property type="component" value="Unassembled WGS sequence"/>
</dbReference>
<name>A0AA40B5R7_9PEZI</name>
<dbReference type="RefSeq" id="XP_060300882.1">
    <property type="nucleotide sequence ID" value="XM_060433479.1"/>
</dbReference>
<dbReference type="AlphaFoldDB" id="A0AA40B5R7"/>
<protein>
    <submittedName>
        <fullName evidence="2">Uncharacterized protein</fullName>
    </submittedName>
</protein>
<organism evidence="2 3">
    <name type="scientific">Lasiosphaeria miniovina</name>
    <dbReference type="NCBI Taxonomy" id="1954250"/>
    <lineage>
        <taxon>Eukaryota</taxon>
        <taxon>Fungi</taxon>
        <taxon>Dikarya</taxon>
        <taxon>Ascomycota</taxon>
        <taxon>Pezizomycotina</taxon>
        <taxon>Sordariomycetes</taxon>
        <taxon>Sordariomycetidae</taxon>
        <taxon>Sordariales</taxon>
        <taxon>Lasiosphaeriaceae</taxon>
        <taxon>Lasiosphaeria</taxon>
    </lineage>
</organism>
<evidence type="ECO:0000313" key="3">
    <source>
        <dbReference type="Proteomes" id="UP001172101"/>
    </source>
</evidence>
<accession>A0AA40B5R7</accession>
<sequence length="225" mass="24831">MAKKNLSPNSRKDEKDIVPFIRAYAERPAMVIVNKFAAAHELLQGTELQFRNNAYGLHPKLVQGDGKSLPPPNKKRSPDRSTSLAPGRWAVRIAQKTNIETTALVGEYKAAHKLPGASYHQVLGSGPLPKTFFEDCAWQVEAEPEAGRLSTESTKVAKVLCRAYHYMIVTGLEYGYAASGECMVFLTIPFNTPDVMLIHQVPYTSPVPPQFFGVNGLVLFCLGRL</sequence>
<proteinExistence type="predicted"/>
<evidence type="ECO:0000256" key="1">
    <source>
        <dbReference type="SAM" id="MobiDB-lite"/>
    </source>
</evidence>